<dbReference type="InterPro" id="IPR025665">
    <property type="entry name" value="Beta-barrel_OMP_2"/>
</dbReference>
<organism evidence="3 4">
    <name type="scientific">Flavobacterium sufflavum</name>
    <dbReference type="NCBI Taxonomy" id="1921138"/>
    <lineage>
        <taxon>Bacteria</taxon>
        <taxon>Pseudomonadati</taxon>
        <taxon>Bacteroidota</taxon>
        <taxon>Flavobacteriia</taxon>
        <taxon>Flavobacteriales</taxon>
        <taxon>Flavobacteriaceae</taxon>
        <taxon>Flavobacterium</taxon>
    </lineage>
</organism>
<gene>
    <name evidence="3" type="ORF">EOD40_06645</name>
</gene>
<accession>A0A437KY11</accession>
<dbReference type="Proteomes" id="UP000285211">
    <property type="component" value="Unassembled WGS sequence"/>
</dbReference>
<dbReference type="RefSeq" id="WP_128194112.1">
    <property type="nucleotide sequence ID" value="NZ_SACJ01000003.1"/>
</dbReference>
<evidence type="ECO:0000256" key="1">
    <source>
        <dbReference type="SAM" id="SignalP"/>
    </source>
</evidence>
<comment type="caution">
    <text evidence="3">The sequence shown here is derived from an EMBL/GenBank/DDBJ whole genome shotgun (WGS) entry which is preliminary data.</text>
</comment>
<protein>
    <submittedName>
        <fullName evidence="3">PorT family protein</fullName>
    </submittedName>
</protein>
<feature type="signal peptide" evidence="1">
    <location>
        <begin position="1"/>
        <end position="20"/>
    </location>
</feature>
<dbReference type="Pfam" id="PF13568">
    <property type="entry name" value="OMP_b-brl_2"/>
    <property type="match status" value="1"/>
</dbReference>
<name>A0A437KY11_9FLAO</name>
<feature type="chain" id="PRO_5019117130" evidence="1">
    <location>
        <begin position="21"/>
        <end position="184"/>
    </location>
</feature>
<evidence type="ECO:0000259" key="2">
    <source>
        <dbReference type="Pfam" id="PF13568"/>
    </source>
</evidence>
<dbReference type="AlphaFoldDB" id="A0A437KY11"/>
<dbReference type="InterPro" id="IPR011250">
    <property type="entry name" value="OMP/PagP_B-barrel"/>
</dbReference>
<dbReference type="SUPFAM" id="SSF56925">
    <property type="entry name" value="OMPA-like"/>
    <property type="match status" value="1"/>
</dbReference>
<dbReference type="EMBL" id="SACJ01000003">
    <property type="protein sequence ID" value="RVT77477.1"/>
    <property type="molecule type" value="Genomic_DNA"/>
</dbReference>
<keyword evidence="4" id="KW-1185">Reference proteome</keyword>
<keyword evidence="1" id="KW-0732">Signal</keyword>
<proteinExistence type="predicted"/>
<reference evidence="3 4" key="1">
    <citation type="submission" date="2019-01" db="EMBL/GenBank/DDBJ databases">
        <authorList>
            <person name="Chen W.-M."/>
        </authorList>
    </citation>
    <scope>NUCLEOTIDE SEQUENCE [LARGE SCALE GENOMIC DNA]</scope>
    <source>
        <strain evidence="3 4">BBQ-12</strain>
    </source>
</reference>
<feature type="domain" description="Outer membrane protein beta-barrel" evidence="2">
    <location>
        <begin position="19"/>
        <end position="164"/>
    </location>
</feature>
<evidence type="ECO:0000313" key="3">
    <source>
        <dbReference type="EMBL" id="RVT77477.1"/>
    </source>
</evidence>
<dbReference type="OrthoDB" id="947434at2"/>
<sequence length="184" mass="19750">MKKSILIAVMLFSITTALQAQSIRFGIKAGANFANQNGDTPPAFESKESITSYHAGLVAEVKLFDGFAIQPELLYSTQGATYKNAVEEFKNELGYLSIPVVAKIGLSKSLSLELGPQASFLLSDRKNVNLEDAETFEFGVVGGLGLNITKSIFVQARYGLGLTEASKDADIKNSTIQLSAGIMF</sequence>
<evidence type="ECO:0000313" key="4">
    <source>
        <dbReference type="Proteomes" id="UP000285211"/>
    </source>
</evidence>